<name>A0ABR3WE40_9PEZI</name>
<dbReference type="InterPro" id="IPR051678">
    <property type="entry name" value="AGP_Transferase"/>
</dbReference>
<reference evidence="2 3" key="1">
    <citation type="journal article" date="2024" name="IMA Fungus">
        <title>IMA Genome - F19 : A genome assembly and annotation guide to empower mycologists, including annotated draft genome sequences of Ceratocystis pirilliformis, Diaporthe australafricana, Fusarium ophioides, Paecilomyces lecythidis, and Sporothrix stenoceras.</title>
        <authorList>
            <person name="Aylward J."/>
            <person name="Wilson A.M."/>
            <person name="Visagie C.M."/>
            <person name="Spraker J."/>
            <person name="Barnes I."/>
            <person name="Buitendag C."/>
            <person name="Ceriani C."/>
            <person name="Del Mar Angel L."/>
            <person name="du Plessis D."/>
            <person name="Fuchs T."/>
            <person name="Gasser K."/>
            <person name="Kramer D."/>
            <person name="Li W."/>
            <person name="Munsamy K."/>
            <person name="Piso A."/>
            <person name="Price J.L."/>
            <person name="Sonnekus B."/>
            <person name="Thomas C."/>
            <person name="van der Nest A."/>
            <person name="van Dijk A."/>
            <person name="van Heerden A."/>
            <person name="van Vuuren N."/>
            <person name="Yilmaz N."/>
            <person name="Duong T.A."/>
            <person name="van der Merwe N.A."/>
            <person name="Wingfield M.J."/>
            <person name="Wingfield B.D."/>
        </authorList>
    </citation>
    <scope>NUCLEOTIDE SEQUENCE [LARGE SCALE GENOMIC DNA]</scope>
    <source>
        <strain evidence="2 3">CMW 18300</strain>
    </source>
</reference>
<evidence type="ECO:0000313" key="3">
    <source>
        <dbReference type="Proteomes" id="UP001583177"/>
    </source>
</evidence>
<sequence>MAAPRVNHEGYARRLAVVQAILDRHGLAATSITPVEYDERSPFHYNNFLYKLDLAAPATAANFPPKPCTTAPPAEGITTLILKLSNAKAEGLNNTNRVENDVITSLLIRESLSRRASDLAAIVPAVYAWEAFTDPSPDADEAAAGWTLMEHRPGSNLDAQFAALGQQERHAVVAQVATILAAVQSAQLPPGVTGHGGMTFDGSSSSTIVTGERPLLPGGPWTSYAEMWAARLRFQLAGDAEQSPVLRGWHRNGALRTKLDAFISGPAVIEELLQRGGVATDQRVLTHGDFTMNNMLYDPETHSVSALIDFDWAVVTHPAHEFFSGLHDLQGGTHPAAGGPALQAAVLSGDFDDNDNTDTAGTTADDEERASSAWALARAWDAALREAGGLRPSSLAGITTLESLRALEDLIAPFALCSSVMVAGTPADKLEVAAAETEAKLEALLDSLAQQAGV</sequence>
<evidence type="ECO:0000313" key="2">
    <source>
        <dbReference type="EMBL" id="KAL1859654.1"/>
    </source>
</evidence>
<comment type="caution">
    <text evidence="2">The sequence shown here is derived from an EMBL/GenBank/DDBJ whole genome shotgun (WGS) entry which is preliminary data.</text>
</comment>
<dbReference type="PANTHER" id="PTHR21310">
    <property type="entry name" value="AMINOGLYCOSIDE PHOSPHOTRANSFERASE-RELATED-RELATED"/>
    <property type="match status" value="1"/>
</dbReference>
<dbReference type="InterPro" id="IPR011009">
    <property type="entry name" value="Kinase-like_dom_sf"/>
</dbReference>
<protein>
    <recommendedName>
        <fullName evidence="1">Aminoglycoside phosphotransferase domain-containing protein</fullName>
    </recommendedName>
</protein>
<accession>A0ABR3WE40</accession>
<gene>
    <name evidence="2" type="ORF">Daus18300_009519</name>
</gene>
<dbReference type="InterPro" id="IPR002575">
    <property type="entry name" value="Aminoglycoside_PTrfase"/>
</dbReference>
<dbReference type="SUPFAM" id="SSF56112">
    <property type="entry name" value="Protein kinase-like (PK-like)"/>
    <property type="match status" value="1"/>
</dbReference>
<dbReference type="Proteomes" id="UP001583177">
    <property type="component" value="Unassembled WGS sequence"/>
</dbReference>
<keyword evidence="3" id="KW-1185">Reference proteome</keyword>
<evidence type="ECO:0000259" key="1">
    <source>
        <dbReference type="Pfam" id="PF01636"/>
    </source>
</evidence>
<organism evidence="2 3">
    <name type="scientific">Diaporthe australafricana</name>
    <dbReference type="NCBI Taxonomy" id="127596"/>
    <lineage>
        <taxon>Eukaryota</taxon>
        <taxon>Fungi</taxon>
        <taxon>Dikarya</taxon>
        <taxon>Ascomycota</taxon>
        <taxon>Pezizomycotina</taxon>
        <taxon>Sordariomycetes</taxon>
        <taxon>Sordariomycetidae</taxon>
        <taxon>Diaporthales</taxon>
        <taxon>Diaporthaceae</taxon>
        <taxon>Diaporthe</taxon>
    </lineage>
</organism>
<proteinExistence type="predicted"/>
<dbReference type="EMBL" id="JAWRVE010000097">
    <property type="protein sequence ID" value="KAL1859654.1"/>
    <property type="molecule type" value="Genomic_DNA"/>
</dbReference>
<dbReference type="Gene3D" id="3.90.1200.10">
    <property type="match status" value="1"/>
</dbReference>
<dbReference type="Pfam" id="PF01636">
    <property type="entry name" value="APH"/>
    <property type="match status" value="1"/>
</dbReference>
<feature type="domain" description="Aminoglycoside phosphotransferase" evidence="1">
    <location>
        <begin position="124"/>
        <end position="330"/>
    </location>
</feature>